<name>U4L7F0_PYROM</name>
<gene>
    <name evidence="1" type="ORF">PCON_05527</name>
</gene>
<reference evidence="1 2" key="1">
    <citation type="journal article" date="2013" name="PLoS Genet.">
        <title>The genome and development-dependent transcriptomes of Pyronema confluens: a window into fungal evolution.</title>
        <authorList>
            <person name="Traeger S."/>
            <person name="Altegoer F."/>
            <person name="Freitag M."/>
            <person name="Gabaldon T."/>
            <person name="Kempken F."/>
            <person name="Kumar A."/>
            <person name="Marcet-Houben M."/>
            <person name="Poggeler S."/>
            <person name="Stajich J.E."/>
            <person name="Nowrousian M."/>
        </authorList>
    </citation>
    <scope>NUCLEOTIDE SEQUENCE [LARGE SCALE GENOMIC DNA]</scope>
    <source>
        <strain evidence="2">CBS 100304</strain>
        <tissue evidence="1">Vegetative mycelium</tissue>
    </source>
</reference>
<evidence type="ECO:0000313" key="1">
    <source>
        <dbReference type="EMBL" id="CCX05940.1"/>
    </source>
</evidence>
<dbReference type="AlphaFoldDB" id="U4L7F0"/>
<protein>
    <submittedName>
        <fullName evidence="1">Uncharacterized protein</fullName>
    </submittedName>
</protein>
<keyword evidence="2" id="KW-1185">Reference proteome</keyword>
<evidence type="ECO:0000313" key="2">
    <source>
        <dbReference type="Proteomes" id="UP000018144"/>
    </source>
</evidence>
<sequence>MYRFAALSNEIVARKLHSFFHTASKKTWSIWSRKRCFGGAFCLMEGLGEDHGWDGSSWILGSVWQRRQEKKCRRAVPQRRFS</sequence>
<dbReference type="Proteomes" id="UP000018144">
    <property type="component" value="Unassembled WGS sequence"/>
</dbReference>
<proteinExistence type="predicted"/>
<accession>U4L7F0</accession>
<dbReference type="EMBL" id="HF935277">
    <property type="protein sequence ID" value="CCX05940.1"/>
    <property type="molecule type" value="Genomic_DNA"/>
</dbReference>
<organism evidence="1 2">
    <name type="scientific">Pyronema omphalodes (strain CBS 100304)</name>
    <name type="common">Pyronema confluens</name>
    <dbReference type="NCBI Taxonomy" id="1076935"/>
    <lineage>
        <taxon>Eukaryota</taxon>
        <taxon>Fungi</taxon>
        <taxon>Dikarya</taxon>
        <taxon>Ascomycota</taxon>
        <taxon>Pezizomycotina</taxon>
        <taxon>Pezizomycetes</taxon>
        <taxon>Pezizales</taxon>
        <taxon>Pyronemataceae</taxon>
        <taxon>Pyronema</taxon>
    </lineage>
</organism>